<reference evidence="2" key="1">
    <citation type="submission" date="2013-12" db="EMBL/GenBank/DDBJ databases">
        <title>The Genome Sequence of Aphanomyces invadans NJM9701.</title>
        <authorList>
            <consortium name="The Broad Institute Genomics Platform"/>
            <person name="Russ C."/>
            <person name="Tyler B."/>
            <person name="van West P."/>
            <person name="Dieguez-Uribeondo J."/>
            <person name="Young S.K."/>
            <person name="Zeng Q."/>
            <person name="Gargeya S."/>
            <person name="Fitzgerald M."/>
            <person name="Abouelleil A."/>
            <person name="Alvarado L."/>
            <person name="Chapman S.B."/>
            <person name="Gainer-Dewar J."/>
            <person name="Goldberg J."/>
            <person name="Griggs A."/>
            <person name="Gujja S."/>
            <person name="Hansen M."/>
            <person name="Howarth C."/>
            <person name="Imamovic A."/>
            <person name="Ireland A."/>
            <person name="Larimer J."/>
            <person name="McCowan C."/>
            <person name="Murphy C."/>
            <person name="Pearson M."/>
            <person name="Poon T.W."/>
            <person name="Priest M."/>
            <person name="Roberts A."/>
            <person name="Saif S."/>
            <person name="Shea T."/>
            <person name="Sykes S."/>
            <person name="Wortman J."/>
            <person name="Nusbaum C."/>
            <person name="Birren B."/>
        </authorList>
    </citation>
    <scope>NUCLEOTIDE SEQUENCE [LARGE SCALE GENOMIC DNA]</scope>
    <source>
        <strain evidence="2">NJM9701</strain>
    </source>
</reference>
<dbReference type="GeneID" id="20085350"/>
<dbReference type="RefSeq" id="XP_008872218.1">
    <property type="nucleotide sequence ID" value="XM_008873996.1"/>
</dbReference>
<sequence>MTATATATARRLLEDIFASKRVKCAISLTGGGGNVAGEILGTSGASSTLLELTVPYYQQSLVDFLNLPSEVVNREVPTRFSYSSQEVSMLMAKKSLERARVLVSLDEAAACVGIGCTAALVSLQPRRGSHRAFVTLCSVHGTYNFSLDLHKGARSRKEEDECVGNLIVLALSKAANVDVSQLQKDLTPHELDTLTVDATEFDNAMSSTLLSLHSTSIAFFPNNVVLRDMPWKRMLVLPGSFNPVHQGHMEFARASQRLLEKLDGGELYTPLFELSIKNADKGALVDVADLTRRVQGLVETHHQRVVLTNASLFVDKAALFPACVFAIGADTAVRLVDPKYYGHDVNNVWMALSTIASHKCRFVVAGRLVGGTFVTAEESVSKVPSPFQHLFLPLPESDFRLDLSSTEIRERLNGGTALPS</sequence>
<dbReference type="InterPro" id="IPR004821">
    <property type="entry name" value="Cyt_trans-like"/>
</dbReference>
<dbReference type="InterPro" id="IPR014729">
    <property type="entry name" value="Rossmann-like_a/b/a_fold"/>
</dbReference>
<dbReference type="InterPro" id="IPR036653">
    <property type="entry name" value="CinA-like_C"/>
</dbReference>
<dbReference type="GO" id="GO:0005737">
    <property type="term" value="C:cytoplasm"/>
    <property type="evidence" value="ECO:0007669"/>
    <property type="project" value="TreeGrafter"/>
</dbReference>
<dbReference type="GO" id="GO:0000309">
    <property type="term" value="F:nicotinamide-nucleotide adenylyltransferase activity"/>
    <property type="evidence" value="ECO:0007669"/>
    <property type="project" value="TreeGrafter"/>
</dbReference>
<dbReference type="AlphaFoldDB" id="A0A024TXA4"/>
<dbReference type="PANTHER" id="PTHR31285">
    <property type="entry name" value="NICOTINAMIDE MONONUCLEOTIDE ADENYLYLTRANSFERASE"/>
    <property type="match status" value="1"/>
</dbReference>
<dbReference type="GO" id="GO:0016887">
    <property type="term" value="F:ATP hydrolysis activity"/>
    <property type="evidence" value="ECO:0007669"/>
    <property type="project" value="TreeGrafter"/>
</dbReference>
<evidence type="ECO:0000313" key="2">
    <source>
        <dbReference type="EMBL" id="ETV98790.1"/>
    </source>
</evidence>
<dbReference type="eggNOG" id="ENOG502QTA1">
    <property type="taxonomic scope" value="Eukaryota"/>
</dbReference>
<evidence type="ECO:0000259" key="1">
    <source>
        <dbReference type="Pfam" id="PF01467"/>
    </source>
</evidence>
<dbReference type="Gene3D" id="3.90.950.20">
    <property type="entry name" value="CinA-like"/>
    <property type="match status" value="1"/>
</dbReference>
<dbReference type="Pfam" id="PF01467">
    <property type="entry name" value="CTP_transf_like"/>
    <property type="match status" value="1"/>
</dbReference>
<dbReference type="Gene3D" id="3.40.50.620">
    <property type="entry name" value="HUPs"/>
    <property type="match status" value="1"/>
</dbReference>
<organism evidence="2">
    <name type="scientific">Aphanomyces invadans</name>
    <dbReference type="NCBI Taxonomy" id="157072"/>
    <lineage>
        <taxon>Eukaryota</taxon>
        <taxon>Sar</taxon>
        <taxon>Stramenopiles</taxon>
        <taxon>Oomycota</taxon>
        <taxon>Saprolegniomycetes</taxon>
        <taxon>Saprolegniales</taxon>
        <taxon>Verrucalvaceae</taxon>
        <taxon>Aphanomyces</taxon>
    </lineage>
</organism>
<dbReference type="SUPFAM" id="SSF52374">
    <property type="entry name" value="Nucleotidylyl transferase"/>
    <property type="match status" value="1"/>
</dbReference>
<accession>A0A024TXA4</accession>
<dbReference type="OrthoDB" id="5591297at2759"/>
<protein>
    <recommendedName>
        <fullName evidence="1">Cytidyltransferase-like domain-containing protein</fullName>
    </recommendedName>
</protein>
<name>A0A024TXA4_9STRA</name>
<dbReference type="GO" id="GO:0005634">
    <property type="term" value="C:nucleus"/>
    <property type="evidence" value="ECO:0007669"/>
    <property type="project" value="TreeGrafter"/>
</dbReference>
<gene>
    <name evidence="2" type="ORF">H310_08300</name>
</gene>
<dbReference type="PANTHER" id="PTHR31285:SF0">
    <property type="entry name" value="NICOTINAMIDE MONONUCLEOTIDE ADENYLYLTRANSFERASE"/>
    <property type="match status" value="1"/>
</dbReference>
<proteinExistence type="predicted"/>
<dbReference type="EMBL" id="KI913968">
    <property type="protein sequence ID" value="ETV98790.1"/>
    <property type="molecule type" value="Genomic_DNA"/>
</dbReference>
<feature type="domain" description="Cytidyltransferase-like" evidence="1">
    <location>
        <begin position="237"/>
        <end position="411"/>
    </location>
</feature>
<dbReference type="VEuPathDB" id="FungiDB:H310_08300"/>